<organism evidence="1">
    <name type="scientific">freshwater metagenome</name>
    <dbReference type="NCBI Taxonomy" id="449393"/>
    <lineage>
        <taxon>unclassified sequences</taxon>
        <taxon>metagenomes</taxon>
        <taxon>ecological metagenomes</taxon>
    </lineage>
</organism>
<sequence length="200" mass="21428">MSTGCCRPILEIIGAGSVSPRSLAKRCVSAVADIASTRRSGRRFLRASRHSASPISVGRFLSWTSSKITKPTPGSSGSFCKRRVRIPSVTTSMRVLGPIWRSSRVWYPTSSPGSCPINEAKRRAAARAASRRGSSITIRCPFNQLSLISRNGTRVVLPAPGGATKTAVRRVANAARSSVTTSSIGRSVVGNRISQVRVYR</sequence>
<gene>
    <name evidence="1" type="ORF">UFOPK2921_00976</name>
</gene>
<dbReference type="EMBL" id="CAEZZV010000123">
    <property type="protein sequence ID" value="CAB4782986.1"/>
    <property type="molecule type" value="Genomic_DNA"/>
</dbReference>
<name>A0A6J6WHK0_9ZZZZ</name>
<dbReference type="AlphaFoldDB" id="A0A6J6WHK0"/>
<proteinExistence type="predicted"/>
<accession>A0A6J6WHK0</accession>
<evidence type="ECO:0000313" key="1">
    <source>
        <dbReference type="EMBL" id="CAB4782986.1"/>
    </source>
</evidence>
<reference evidence="1" key="1">
    <citation type="submission" date="2020-05" db="EMBL/GenBank/DDBJ databases">
        <authorList>
            <person name="Chiriac C."/>
            <person name="Salcher M."/>
            <person name="Ghai R."/>
            <person name="Kavagutti S V."/>
        </authorList>
    </citation>
    <scope>NUCLEOTIDE SEQUENCE</scope>
</reference>
<protein>
    <submittedName>
        <fullName evidence="1">Unannotated protein</fullName>
    </submittedName>
</protein>